<evidence type="ECO:0000313" key="2">
    <source>
        <dbReference type="Proteomes" id="UP001500837"/>
    </source>
</evidence>
<sequence>MQPQLASWMTPVDRDILEQLKNDDCGELVLTPRVISANLDWGRQTVRDHLMVLRQHNLVEYHDEDAALYRLSDRGRAWLRGDLPNEDLEDDEETDG</sequence>
<dbReference type="InterPro" id="IPR036390">
    <property type="entry name" value="WH_DNA-bd_sf"/>
</dbReference>
<dbReference type="InterPro" id="IPR036388">
    <property type="entry name" value="WH-like_DNA-bd_sf"/>
</dbReference>
<dbReference type="SUPFAM" id="SSF46785">
    <property type="entry name" value="Winged helix' DNA-binding domain"/>
    <property type="match status" value="1"/>
</dbReference>
<dbReference type="CDD" id="cd00090">
    <property type="entry name" value="HTH_ARSR"/>
    <property type="match status" value="1"/>
</dbReference>
<evidence type="ECO:0000313" key="1">
    <source>
        <dbReference type="EMBL" id="GAA0304144.1"/>
    </source>
</evidence>
<keyword evidence="2" id="KW-1185">Reference proteome</keyword>
<dbReference type="AlphaFoldDB" id="A0AAV3S8W5"/>
<dbReference type="InterPro" id="IPR011991">
    <property type="entry name" value="ArsR-like_HTH"/>
</dbReference>
<reference evidence="1 2" key="1">
    <citation type="journal article" date="2019" name="Int. J. Syst. Evol. Microbiol.">
        <title>The Global Catalogue of Microorganisms (GCM) 10K type strain sequencing project: providing services to taxonomists for standard genome sequencing and annotation.</title>
        <authorList>
            <consortium name="The Broad Institute Genomics Platform"/>
            <consortium name="The Broad Institute Genome Sequencing Center for Infectious Disease"/>
            <person name="Wu L."/>
            <person name="Ma J."/>
        </authorList>
    </citation>
    <scope>NUCLEOTIDE SEQUENCE [LARGE SCALE GENOMIC DNA]</scope>
    <source>
        <strain evidence="1 2">JCM 16330</strain>
    </source>
</reference>
<gene>
    <name evidence="1" type="ORF">GCM10009066_17650</name>
</gene>
<dbReference type="Proteomes" id="UP001500837">
    <property type="component" value="Unassembled WGS sequence"/>
</dbReference>
<name>A0AAV3S8W5_9EURY</name>
<organism evidence="1 2">
    <name type="scientific">Halarchaeum salinum</name>
    <dbReference type="NCBI Taxonomy" id="489912"/>
    <lineage>
        <taxon>Archaea</taxon>
        <taxon>Methanobacteriati</taxon>
        <taxon>Methanobacteriota</taxon>
        <taxon>Stenosarchaea group</taxon>
        <taxon>Halobacteria</taxon>
        <taxon>Halobacteriales</taxon>
        <taxon>Halobacteriaceae</taxon>
    </lineage>
</organism>
<proteinExistence type="predicted"/>
<protein>
    <recommendedName>
        <fullName evidence="3">ArsR family transcriptional regulator</fullName>
    </recommendedName>
</protein>
<comment type="caution">
    <text evidence="1">The sequence shown here is derived from an EMBL/GenBank/DDBJ whole genome shotgun (WGS) entry which is preliminary data.</text>
</comment>
<evidence type="ECO:0008006" key="3">
    <source>
        <dbReference type="Google" id="ProtNLM"/>
    </source>
</evidence>
<dbReference type="EMBL" id="BAAABL010000051">
    <property type="protein sequence ID" value="GAA0304144.1"/>
    <property type="molecule type" value="Genomic_DNA"/>
</dbReference>
<accession>A0AAV3S8W5</accession>
<dbReference type="Gene3D" id="1.10.10.10">
    <property type="entry name" value="Winged helix-like DNA-binding domain superfamily/Winged helix DNA-binding domain"/>
    <property type="match status" value="1"/>
</dbReference>